<evidence type="ECO:0000256" key="7">
    <source>
        <dbReference type="ARBA" id="ARBA00023180"/>
    </source>
</evidence>
<dbReference type="GO" id="GO:0030659">
    <property type="term" value="C:cytoplasmic vesicle membrane"/>
    <property type="evidence" value="ECO:0007669"/>
    <property type="project" value="TreeGrafter"/>
</dbReference>
<keyword evidence="4 8" id="KW-0812">Transmembrane</keyword>
<evidence type="ECO:0000256" key="5">
    <source>
        <dbReference type="ARBA" id="ARBA00022989"/>
    </source>
</evidence>
<dbReference type="EMBL" id="JAHQIW010006910">
    <property type="protein sequence ID" value="KAJ1371103.1"/>
    <property type="molecule type" value="Genomic_DNA"/>
</dbReference>
<evidence type="ECO:0000256" key="6">
    <source>
        <dbReference type="ARBA" id="ARBA00023136"/>
    </source>
</evidence>
<feature type="domain" description="SSD" evidence="9">
    <location>
        <begin position="248"/>
        <end position="405"/>
    </location>
</feature>
<keyword evidence="3" id="KW-1003">Cell membrane</keyword>
<comment type="similarity">
    <text evidence="2">Belongs to the patched family.</text>
</comment>
<feature type="transmembrane region" description="Helical" evidence="8">
    <location>
        <begin position="788"/>
        <end position="811"/>
    </location>
</feature>
<dbReference type="AlphaFoldDB" id="A0AAD5R7W4"/>
<dbReference type="PANTHER" id="PTHR10796:SF104">
    <property type="entry name" value="SSD DOMAIN-CONTAINING PROTEIN"/>
    <property type="match status" value="1"/>
</dbReference>
<feature type="transmembrane region" description="Helical" evidence="8">
    <location>
        <begin position="306"/>
        <end position="331"/>
    </location>
</feature>
<gene>
    <name evidence="10" type="ORF">KIN20_032983</name>
</gene>
<evidence type="ECO:0000259" key="9">
    <source>
        <dbReference type="PROSITE" id="PS50156"/>
    </source>
</evidence>
<comment type="caution">
    <text evidence="10">The sequence shown here is derived from an EMBL/GenBank/DDBJ whole genome shotgun (WGS) entry which is preliminary data.</text>
</comment>
<dbReference type="PROSITE" id="PS50156">
    <property type="entry name" value="SSD"/>
    <property type="match status" value="1"/>
</dbReference>
<keyword evidence="5 8" id="KW-1133">Transmembrane helix</keyword>
<organism evidence="10 11">
    <name type="scientific">Parelaphostrongylus tenuis</name>
    <name type="common">Meningeal worm</name>
    <dbReference type="NCBI Taxonomy" id="148309"/>
    <lineage>
        <taxon>Eukaryota</taxon>
        <taxon>Metazoa</taxon>
        <taxon>Ecdysozoa</taxon>
        <taxon>Nematoda</taxon>
        <taxon>Chromadorea</taxon>
        <taxon>Rhabditida</taxon>
        <taxon>Rhabditina</taxon>
        <taxon>Rhabditomorpha</taxon>
        <taxon>Strongyloidea</taxon>
        <taxon>Metastrongylidae</taxon>
        <taxon>Parelaphostrongylus</taxon>
    </lineage>
</organism>
<dbReference type="FunFam" id="1.20.1640.10:FF:000013">
    <property type="entry name" value="PaTched Related family"/>
    <property type="match status" value="1"/>
</dbReference>
<feature type="transmembrane region" description="Helical" evidence="8">
    <location>
        <begin position="249"/>
        <end position="268"/>
    </location>
</feature>
<dbReference type="InterPro" id="IPR000731">
    <property type="entry name" value="SSD"/>
</dbReference>
<feature type="transmembrane region" description="Helical" evidence="8">
    <location>
        <begin position="453"/>
        <end position="469"/>
    </location>
</feature>
<dbReference type="GO" id="GO:0018996">
    <property type="term" value="P:molting cycle, collagen and cuticulin-based cuticle"/>
    <property type="evidence" value="ECO:0007669"/>
    <property type="project" value="TreeGrafter"/>
</dbReference>
<feature type="transmembrane region" description="Helical" evidence="8">
    <location>
        <begin position="21"/>
        <end position="45"/>
    </location>
</feature>
<evidence type="ECO:0000313" key="10">
    <source>
        <dbReference type="EMBL" id="KAJ1371103.1"/>
    </source>
</evidence>
<evidence type="ECO:0000256" key="1">
    <source>
        <dbReference type="ARBA" id="ARBA00004651"/>
    </source>
</evidence>
<dbReference type="Proteomes" id="UP001196413">
    <property type="component" value="Unassembled WGS sequence"/>
</dbReference>
<feature type="transmembrane region" description="Helical" evidence="8">
    <location>
        <begin position="661"/>
        <end position="680"/>
    </location>
</feature>
<feature type="transmembrane region" description="Helical" evidence="8">
    <location>
        <begin position="687"/>
        <end position="708"/>
    </location>
</feature>
<dbReference type="SUPFAM" id="SSF82866">
    <property type="entry name" value="Multidrug efflux transporter AcrB transmembrane domain"/>
    <property type="match status" value="2"/>
</dbReference>
<feature type="transmembrane region" description="Helical" evidence="8">
    <location>
        <begin position="756"/>
        <end position="776"/>
    </location>
</feature>
<dbReference type="GO" id="GO:0006897">
    <property type="term" value="P:endocytosis"/>
    <property type="evidence" value="ECO:0007669"/>
    <property type="project" value="TreeGrafter"/>
</dbReference>
<evidence type="ECO:0000313" key="11">
    <source>
        <dbReference type="Proteomes" id="UP001196413"/>
    </source>
</evidence>
<dbReference type="GO" id="GO:0005886">
    <property type="term" value="C:plasma membrane"/>
    <property type="evidence" value="ECO:0007669"/>
    <property type="project" value="UniProtKB-SubCell"/>
</dbReference>
<reference evidence="10" key="1">
    <citation type="submission" date="2021-06" db="EMBL/GenBank/DDBJ databases">
        <title>Parelaphostrongylus tenuis whole genome reference sequence.</title>
        <authorList>
            <person name="Garwood T.J."/>
            <person name="Larsen P.A."/>
            <person name="Fountain-Jones N.M."/>
            <person name="Garbe J.R."/>
            <person name="Macchietto M.G."/>
            <person name="Kania S.A."/>
            <person name="Gerhold R.W."/>
            <person name="Richards J.E."/>
            <person name="Wolf T.M."/>
        </authorList>
    </citation>
    <scope>NUCLEOTIDE SEQUENCE</scope>
    <source>
        <strain evidence="10">MNPRO001-30</strain>
        <tissue evidence="10">Meninges</tissue>
    </source>
</reference>
<feature type="transmembrane region" description="Helical" evidence="8">
    <location>
        <begin position="382"/>
        <end position="403"/>
    </location>
</feature>
<name>A0AAD5R7W4_PARTN</name>
<dbReference type="Gene3D" id="1.20.1640.10">
    <property type="entry name" value="Multidrug efflux transporter AcrB transmembrane domain"/>
    <property type="match status" value="2"/>
</dbReference>
<dbReference type="PANTHER" id="PTHR10796">
    <property type="entry name" value="PATCHED-RELATED"/>
    <property type="match status" value="1"/>
</dbReference>
<keyword evidence="6 8" id="KW-0472">Membrane</keyword>
<feature type="transmembrane region" description="Helical" evidence="8">
    <location>
        <begin position="714"/>
        <end position="735"/>
    </location>
</feature>
<proteinExistence type="inferred from homology"/>
<evidence type="ECO:0000256" key="2">
    <source>
        <dbReference type="ARBA" id="ARBA00005585"/>
    </source>
</evidence>
<dbReference type="InterPro" id="IPR003392">
    <property type="entry name" value="PTHD_SSD"/>
</dbReference>
<feature type="transmembrane region" description="Helical" evidence="8">
    <location>
        <begin position="352"/>
        <end position="370"/>
    </location>
</feature>
<evidence type="ECO:0000256" key="4">
    <source>
        <dbReference type="ARBA" id="ARBA00022692"/>
    </source>
</evidence>
<evidence type="ECO:0000256" key="3">
    <source>
        <dbReference type="ARBA" id="ARBA00022475"/>
    </source>
</evidence>
<keyword evidence="11" id="KW-1185">Reference proteome</keyword>
<comment type="subcellular location">
    <subcellularLocation>
        <location evidence="1">Cell membrane</location>
        <topology evidence="1">Multi-pass membrane protein</topology>
    </subcellularLocation>
</comment>
<protein>
    <recommendedName>
        <fullName evidence="9">SSD domain-containing protein</fullName>
    </recommendedName>
</protein>
<keyword evidence="7" id="KW-0325">Glycoprotein</keyword>
<sequence length="874" mass="99385">MIIKKFCEHFMAHGFSSLGRTIGMNPFTTISLCMMICIVMCIGFIRFEEVNNVRTEYSPLNSPSRKEYAIAKEFLMQNGSLDPSYIMIEAVDGGSLLRERHRTLLIELIDALRENVTIEFRGRTYGFRELCEPYCDLNTAFLAFLKLYDKSIPSTYTYPQVEMLGLQMFIGNNVYSVKFKNGTNLIESFSTAILPLFLVCSYENKDVTYKWVLAARRMFAEKRFKELKSEITGDSLVSSEVRRMGLETAPMITFSVLAIILFAVISSTRRDPARAKPWESLIGCLIPLVALLCTTGLLSWCGWKFQAIIVAALFLVLSVGVDDVFIMLRAWDRTDINAEVPKRMAMTLEESGPSILISSITNVMAFIIGMTSQTPAVRSFSLYAAVAIAMCFFYQLFMFSAVLSASGYRERKGLQSLLCCLKANPKSHSTVVEWIVHVQNVVLRRYSRIISTWPARIVLALFLCGYYYANAIGIMKLRTVIEIQKMSLPDSYLQEFQDQFEASFKLMQPINVFVMNPGDLRDPERLRTIKEIIREFENATYSYGAESTFSWINHYEEYLNFYGETEQFTYKEIPVFMQSASYFYMSSFVKYNETACLEDNPACITAFLFMTNFHGHIKYHELIPAVKDWRRIAAKYPDYHIYPYSEHSPFIDQTMAIDATVWGSMAAALFCTAIACFVFIPSMACIITACFSVLSVTLGILGLLSLWGVDLDPISMTALLMAVGFSVDFTSHIAYHFYRSKEQDPARRVEETLSHIGWPVLQVGISTIIAILPLGLKPSYMVMVFFKTIITVCSLGMFHGLVVMPAILTAIHSISNKSTVKKVSEIPCIPEMSSNGRFVEKKHPYNTLNLMQKLNPWLWNRKVAPERTDSRSVY</sequence>
<dbReference type="Pfam" id="PF02460">
    <property type="entry name" value="Patched"/>
    <property type="match status" value="1"/>
</dbReference>
<accession>A0AAD5R7W4</accession>
<evidence type="ECO:0000256" key="8">
    <source>
        <dbReference type="SAM" id="Phobius"/>
    </source>
</evidence>
<feature type="transmembrane region" description="Helical" evidence="8">
    <location>
        <begin position="280"/>
        <end position="300"/>
    </location>
</feature>
<dbReference type="InterPro" id="IPR051697">
    <property type="entry name" value="Patched_domain-protein"/>
</dbReference>